<name>A0A3B6PI08_WHEAT</name>
<dbReference type="InterPro" id="IPR053781">
    <property type="entry name" value="F-box_AtFBL13-like"/>
</dbReference>
<dbReference type="Gene3D" id="3.80.10.10">
    <property type="entry name" value="Ribonuclease Inhibitor"/>
    <property type="match status" value="1"/>
</dbReference>
<dbReference type="EnsemblPlants" id="TraesCS6B02G088000.1">
    <property type="protein sequence ID" value="TraesCS6B02G088000.1"/>
    <property type="gene ID" value="TraesCS6B02G088000"/>
</dbReference>
<dbReference type="Pfam" id="PF08387">
    <property type="entry name" value="FBD"/>
    <property type="match status" value="1"/>
</dbReference>
<dbReference type="Gramene" id="TraesCS6B03G0206800.1">
    <property type="protein sequence ID" value="TraesCS6B03G0206800.1.CDS"/>
    <property type="gene ID" value="TraesCS6B03G0206800"/>
</dbReference>
<organism evidence="2">
    <name type="scientific">Triticum aestivum</name>
    <name type="common">Wheat</name>
    <dbReference type="NCBI Taxonomy" id="4565"/>
    <lineage>
        <taxon>Eukaryota</taxon>
        <taxon>Viridiplantae</taxon>
        <taxon>Streptophyta</taxon>
        <taxon>Embryophyta</taxon>
        <taxon>Tracheophyta</taxon>
        <taxon>Spermatophyta</taxon>
        <taxon>Magnoliopsida</taxon>
        <taxon>Liliopsida</taxon>
        <taxon>Poales</taxon>
        <taxon>Poaceae</taxon>
        <taxon>BOP clade</taxon>
        <taxon>Pooideae</taxon>
        <taxon>Triticodae</taxon>
        <taxon>Triticeae</taxon>
        <taxon>Triticinae</taxon>
        <taxon>Triticum</taxon>
    </lineage>
</organism>
<protein>
    <recommendedName>
        <fullName evidence="1">FBD domain-containing protein</fullName>
    </recommendedName>
</protein>
<dbReference type="InterPro" id="IPR006566">
    <property type="entry name" value="FBD"/>
</dbReference>
<evidence type="ECO:0000313" key="3">
    <source>
        <dbReference type="Proteomes" id="UP000019116"/>
    </source>
</evidence>
<dbReference type="Pfam" id="PF00646">
    <property type="entry name" value="F-box"/>
    <property type="match status" value="1"/>
</dbReference>
<dbReference type="AlphaFoldDB" id="A0A3B6PI08"/>
<dbReference type="Gramene" id="TraesJUL6B03G03475970.1">
    <property type="protein sequence ID" value="TraesJUL6B03G03475970.1"/>
    <property type="gene ID" value="TraesJUL6B03G03475970"/>
</dbReference>
<dbReference type="Gramene" id="TraesCLE_scaffold_086192_01G000100.1">
    <property type="protein sequence ID" value="TraesCLE_scaffold_086192_01G000100.1"/>
    <property type="gene ID" value="TraesCLE_scaffold_086192_01G000100"/>
</dbReference>
<dbReference type="Proteomes" id="UP000019116">
    <property type="component" value="Chromosome 6B"/>
</dbReference>
<dbReference type="Gramene" id="TraesSTA6B03G03440380.1">
    <property type="protein sequence ID" value="TraesSTA6B03G03440380.1"/>
    <property type="gene ID" value="TraesSTA6B03G03440380"/>
</dbReference>
<dbReference type="InterPro" id="IPR001810">
    <property type="entry name" value="F-box_dom"/>
</dbReference>
<dbReference type="Gramene" id="TraesJAG6B03G03439900.1">
    <property type="protein sequence ID" value="TraesJAG6B03G03439900.1"/>
    <property type="gene ID" value="TraesJAG6B03G03439900"/>
</dbReference>
<dbReference type="InterPro" id="IPR036047">
    <property type="entry name" value="F-box-like_dom_sf"/>
</dbReference>
<dbReference type="SUPFAM" id="SSF81383">
    <property type="entry name" value="F-box domain"/>
    <property type="match status" value="1"/>
</dbReference>
<dbReference type="Gramene" id="TraesROB_scaffold_053696_01G000100.1">
    <property type="protein sequence ID" value="TraesROB_scaffold_053696_01G000100.1"/>
    <property type="gene ID" value="TraesROB_scaffold_053696_01G000100"/>
</dbReference>
<dbReference type="Gene3D" id="1.20.1280.50">
    <property type="match status" value="1"/>
</dbReference>
<dbReference type="PANTHER" id="PTHR32141">
    <property type="match status" value="1"/>
</dbReference>
<reference evidence="2" key="1">
    <citation type="submission" date="2018-08" db="EMBL/GenBank/DDBJ databases">
        <authorList>
            <person name="Rossello M."/>
        </authorList>
    </citation>
    <scope>NUCLEOTIDE SEQUENCE [LARGE SCALE GENOMIC DNA]</scope>
    <source>
        <strain evidence="2">cv. Chinese Spring</strain>
    </source>
</reference>
<dbReference type="PANTHER" id="PTHR32141:SF145">
    <property type="entry name" value="F-BOX DOMAIN-CONTAINING PROTEIN"/>
    <property type="match status" value="1"/>
</dbReference>
<proteinExistence type="predicted"/>
<dbReference type="Gramene" id="TraesSYM6B03G03391520.1">
    <property type="protein sequence ID" value="TraesSYM6B03G03391520.1"/>
    <property type="gene ID" value="TraesSYM6B03G03391520"/>
</dbReference>
<evidence type="ECO:0000313" key="2">
    <source>
        <dbReference type="EnsemblPlants" id="TraesCS6B02G088000.1"/>
    </source>
</evidence>
<reference evidence="2" key="2">
    <citation type="submission" date="2018-10" db="UniProtKB">
        <authorList>
            <consortium name="EnsemblPlants"/>
        </authorList>
    </citation>
    <scope>IDENTIFICATION</scope>
</reference>
<dbReference type="InterPro" id="IPR055411">
    <property type="entry name" value="LRR_FXL15/At3g58940/PEG3-like"/>
</dbReference>
<dbReference type="Gramene" id="TraesLDM6B03G03453260.1">
    <property type="protein sequence ID" value="TraesLDM6B03G03453260.1"/>
    <property type="gene ID" value="TraesLDM6B03G03453260"/>
</dbReference>
<accession>A0A3B6PI08</accession>
<dbReference type="OMA" id="DQPESHG"/>
<keyword evidence="3" id="KW-1185">Reference proteome</keyword>
<dbReference type="OrthoDB" id="612216at2759"/>
<dbReference type="CDD" id="cd22160">
    <property type="entry name" value="F-box_AtFBL13-like"/>
    <property type="match status" value="1"/>
</dbReference>
<evidence type="ECO:0000259" key="1">
    <source>
        <dbReference type="SMART" id="SM00579"/>
    </source>
</evidence>
<dbReference type="Gramene" id="TraesCAD_scaffold_039946_01G000100.1">
    <property type="protein sequence ID" value="TraesCAD_scaffold_039946_01G000100.1"/>
    <property type="gene ID" value="TraesCAD_scaffold_039946_01G000100"/>
</dbReference>
<dbReference type="STRING" id="4565.A0A3B6PI08"/>
<dbReference type="Gramene" id="TraesLAC6B03G03403400.1">
    <property type="protein sequence ID" value="TraesLAC6B03G03403400.1"/>
    <property type="gene ID" value="TraesLAC6B03G03403400"/>
</dbReference>
<dbReference type="Gramene" id="TraesCS6B02G088000.1">
    <property type="protein sequence ID" value="TraesCS6B02G088000.1"/>
    <property type="gene ID" value="TraesCS6B02G088000"/>
</dbReference>
<dbReference type="SMART" id="SM00579">
    <property type="entry name" value="FBD"/>
    <property type="match status" value="1"/>
</dbReference>
<dbReference type="InterPro" id="IPR055302">
    <property type="entry name" value="F-box_dom-containing"/>
</dbReference>
<dbReference type="Pfam" id="PF24758">
    <property type="entry name" value="LRR_At5g56370"/>
    <property type="match status" value="1"/>
</dbReference>
<dbReference type="SUPFAM" id="SSF52047">
    <property type="entry name" value="RNI-like"/>
    <property type="match status" value="1"/>
</dbReference>
<sequence length="420" mass="48241">MENEALTLTLWWPDQPESHGITVCDEITSDFISKLPDAILVTIISLLPTKDGGRMSAVSPRWCHLWRSTPLNLEVRTPPCGYPVSTSAITPAVVSKIISQHPVPIRRFSFQCFLEGDLYTQLESWLHSQALANLQELDINYQCPHQCSEPRNPLPPSVFRSASTLLVAKFSYCDFPDEVLSFTNFPLLKQLSLVDITISWEVFHRLLSGCHALESFYMSEVRGKGCLRVSSRTLRSIGVRNAFKEKLELVIEDAPCLVISPVMSANWMRTVKVFCLRSSGLELNAVLNILRWFPYLEKLYIIFQRHNEKDKKNDPQYDPLHPIECLQTHLKNVVFKSFVGYEKQVNFARFFVLHAKVLKKVEFEVYGKCNTISVAYHHTLLKVENRASRDAQFEFRSKHRRTEYDAHIHDLSVADPFAQP</sequence>
<dbReference type="InterPro" id="IPR032675">
    <property type="entry name" value="LRR_dom_sf"/>
</dbReference>
<feature type="domain" description="FBD" evidence="1">
    <location>
        <begin position="324"/>
        <end position="396"/>
    </location>
</feature>